<dbReference type="Pfam" id="PF10441">
    <property type="entry name" value="Urb2"/>
    <property type="match status" value="1"/>
</dbReference>
<organism evidence="2 3">
    <name type="scientific">Achlya hypogyna</name>
    <name type="common">Oomycete</name>
    <name type="synonym">Protoachlya hypogyna</name>
    <dbReference type="NCBI Taxonomy" id="1202772"/>
    <lineage>
        <taxon>Eukaryota</taxon>
        <taxon>Sar</taxon>
        <taxon>Stramenopiles</taxon>
        <taxon>Oomycota</taxon>
        <taxon>Saprolegniomycetes</taxon>
        <taxon>Saprolegniales</taxon>
        <taxon>Achlyaceae</taxon>
        <taxon>Achlya</taxon>
    </lineage>
</organism>
<evidence type="ECO:0000313" key="2">
    <source>
        <dbReference type="EMBL" id="OQS01001.1"/>
    </source>
</evidence>
<dbReference type="GO" id="GO:0042254">
    <property type="term" value="P:ribosome biogenesis"/>
    <property type="evidence" value="ECO:0007669"/>
    <property type="project" value="TreeGrafter"/>
</dbReference>
<evidence type="ECO:0000313" key="3">
    <source>
        <dbReference type="Proteomes" id="UP000243579"/>
    </source>
</evidence>
<dbReference type="GO" id="GO:0005730">
    <property type="term" value="C:nucleolus"/>
    <property type="evidence" value="ECO:0007669"/>
    <property type="project" value="TreeGrafter"/>
</dbReference>
<dbReference type="PANTHER" id="PTHR15682">
    <property type="entry name" value="UNHEALTHY RIBOSOME BIOGENESIS PROTEIN 2 HOMOLOG"/>
    <property type="match status" value="1"/>
</dbReference>
<sequence length="1302" mass="140864">MAAINVDDVGQLLQWKLKKKSLTDDAQASIARDLLAAPANMDIVAAELNIPRPRLLRAVLEWAVHMATKASTATAETSVMAFDVLATALTQTRSCALQLPLQSCTQLLSAMTVVLRHGSSALTSVLVVFVHLFENSDAQTFSPQFGVFKPPTGVYSTFLHDALGLLVVMEPSDTARDLMLAILSVSHVLQKHQTNKKKVFLATKQSLGAFVSLRAALHTQLPWSDPVVRLLDTMITDALFDPEHIHGYDKVLLASTTWPLVAPDGAPPAKKPKVQRNKAPLAYQEQLFAELRVMLATTDAVADFAEMLVLQFTTRVRALAAKKEEDGGKRKAADAITPAFAFWLELCAIGVALPADAYAVQMRLLHRLWTAMNAGDLYRVAEDNATQDQLQYLERVVGSIMALVRAGPDCVADETQLMANMVQCSPKILQTHLPTVFALLAAKVAVDAAVPAGAECLRHLLHSYDAMRLVQDLLAALFATPDCAPLCRLFQHAPLDAMLRTAFNNVPAGQLEALWSFLHAALLDAAVTALDLARLQLVRTVFGVFLQEVHVSQHNHGMFAKVARRTFERIVAVVLAAKETPDAVRRHVVSFAGDLLELTDKSLDMTYVLEAVFALPNFAATLDRLVADDGTNALDGILKLAATRVRFLTSHGAGGDEARTMAAFVLAHCGDAWACVTPFLTELGVAAPPEVAAAFMARVCRSSIRATTHSIFLDAAFYEIRPFLSVAPTVFVQLLATAVVGVATPKRVAKALAAQLPALEDPTAFLVALGGLAPLPPVDDLRATLTFLAAVPVPYLPGPATSLLLATLLCLEPIVAADARTAIHAWLTTFFEAAPALDASAVAAIDSWLPVVLQRTPLTPSADAVLGALGPCAAKRHPPLLHRLLAVVADTDADALPLLSRALQCCTGASKAKQVDAFWADAVQPRVRSLFLVDTLDAPRLDLFASVLDFYQLRHKTDADVLAATGRVLAVACQQAINGDVAGHAVLRIVCRHYRALSKQLVFSLAAFGRLLSACIVASLPTALEALLDGCNDREFALAWATLLHELRADESHRADAALGGLLVLLQLDKLHAHKHVLAPRGKEVLGALVDLAGPKHAPATHALALHATAQLLTKQEAFHWHAADVQEGLLVLQPLLALAAAPEVPTGDAVHAIWTNAYLVLLRVLRQHGTALPTYLPHFVLGCNALLRLLMRLGPDESQLKTMLVWASNLTRLYGYMIPHSATFRKHMVYLLAEYFQRQKHNDAVPFTVQETLRPGIYALFDICSKYEKEQLFGTLDATGKVLLKAMDTHYKETHQYTGKV</sequence>
<proteinExistence type="predicted"/>
<accession>A0A1V9ZSS2</accession>
<dbReference type="EMBL" id="JNBR01000018">
    <property type="protein sequence ID" value="OQS01001.1"/>
    <property type="molecule type" value="Genomic_DNA"/>
</dbReference>
<dbReference type="OrthoDB" id="160374at2759"/>
<comment type="caution">
    <text evidence="2">The sequence shown here is derived from an EMBL/GenBank/DDBJ whole genome shotgun (WGS) entry which is preliminary data.</text>
</comment>
<reference evidence="2 3" key="1">
    <citation type="journal article" date="2014" name="Genome Biol. Evol.">
        <title>The secreted proteins of Achlya hypogyna and Thraustotheca clavata identify the ancestral oomycete secretome and reveal gene acquisitions by horizontal gene transfer.</title>
        <authorList>
            <person name="Misner I."/>
            <person name="Blouin N."/>
            <person name="Leonard G."/>
            <person name="Richards T.A."/>
            <person name="Lane C.E."/>
        </authorList>
    </citation>
    <scope>NUCLEOTIDE SEQUENCE [LARGE SCALE GENOMIC DNA]</scope>
    <source>
        <strain evidence="2 3">ATCC 48635</strain>
    </source>
</reference>
<protein>
    <recommendedName>
        <fullName evidence="1">Nucleolar 27S pre-rRNA processing Urb2/Npa2 C-terminal domain-containing protein</fullName>
    </recommendedName>
</protein>
<keyword evidence="3" id="KW-1185">Reference proteome</keyword>
<name>A0A1V9ZSS2_ACHHY</name>
<dbReference type="Proteomes" id="UP000243579">
    <property type="component" value="Unassembled WGS sequence"/>
</dbReference>
<dbReference type="InterPro" id="IPR052609">
    <property type="entry name" value="Ribosome_Biogenesis_Reg"/>
</dbReference>
<dbReference type="PANTHER" id="PTHR15682:SF2">
    <property type="entry name" value="UNHEALTHY RIBOSOME BIOGENESIS PROTEIN 2 HOMOLOG"/>
    <property type="match status" value="1"/>
</dbReference>
<evidence type="ECO:0000259" key="1">
    <source>
        <dbReference type="Pfam" id="PF10441"/>
    </source>
</evidence>
<dbReference type="InterPro" id="IPR018849">
    <property type="entry name" value="Urb2/Npa2_C"/>
</dbReference>
<feature type="domain" description="Nucleolar 27S pre-rRNA processing Urb2/Npa2 C-terminal" evidence="1">
    <location>
        <begin position="1123"/>
        <end position="1301"/>
    </location>
</feature>
<gene>
    <name evidence="2" type="ORF">ACHHYP_02044</name>
</gene>